<proteinExistence type="predicted"/>
<dbReference type="CDD" id="cd17574">
    <property type="entry name" value="REC_OmpR"/>
    <property type="match status" value="1"/>
</dbReference>
<accession>A0A099T331</accession>
<dbReference type="PANTHER" id="PTHR44591">
    <property type="entry name" value="STRESS RESPONSE REGULATOR PROTEIN 1"/>
    <property type="match status" value="1"/>
</dbReference>
<dbReference type="OrthoDB" id="9652at2157"/>
<gene>
    <name evidence="4" type="ORF">LI82_01830</name>
</gene>
<dbReference type="Proteomes" id="UP000029859">
    <property type="component" value="Unassembled WGS sequence"/>
</dbReference>
<feature type="domain" description="Response regulatory" evidence="3">
    <location>
        <begin position="9"/>
        <end position="124"/>
    </location>
</feature>
<dbReference type="InterPro" id="IPR001789">
    <property type="entry name" value="Sig_transdc_resp-reg_receiver"/>
</dbReference>
<dbReference type="InterPro" id="IPR050595">
    <property type="entry name" value="Bact_response_regulator"/>
</dbReference>
<dbReference type="PANTHER" id="PTHR44591:SF3">
    <property type="entry name" value="RESPONSE REGULATORY DOMAIN-CONTAINING PROTEIN"/>
    <property type="match status" value="1"/>
</dbReference>
<reference evidence="4 5" key="1">
    <citation type="submission" date="2014-09" db="EMBL/GenBank/DDBJ databases">
        <title>Draft genome sequence of an obligately methylotrophic methanogen, Methanococcoides methylutens, isolated from marine sediment.</title>
        <authorList>
            <person name="Guan Y."/>
            <person name="Ngugi D.K."/>
            <person name="Blom J."/>
            <person name="Ali S."/>
            <person name="Ferry J.G."/>
            <person name="Stingl U."/>
        </authorList>
    </citation>
    <scope>NUCLEOTIDE SEQUENCE [LARGE SCALE GENOMIC DNA]</scope>
    <source>
        <strain evidence="4 5">DSM 2657</strain>
    </source>
</reference>
<dbReference type="RefSeq" id="WP_048193248.1">
    <property type="nucleotide sequence ID" value="NZ_CAAGSM010000007.1"/>
</dbReference>
<dbReference type="SUPFAM" id="SSF52172">
    <property type="entry name" value="CheY-like"/>
    <property type="match status" value="1"/>
</dbReference>
<evidence type="ECO:0000256" key="1">
    <source>
        <dbReference type="ARBA" id="ARBA00022553"/>
    </source>
</evidence>
<keyword evidence="1 2" id="KW-0597">Phosphoprotein</keyword>
<name>A0A099T331_METMT</name>
<sequence length="127" mass="13964">MVSVALNKKIMVVDDDADTIYLVSSLLETEGFEVVGAGSGAKCLEMLDIEKPDVILLDLMMPDMDGWETFHKIKKELPDVPVSILSAKGQKFDQMLGLNVLNANDYITKPFNNTEFVGRIKSLVGDA</sequence>
<dbReference type="Gene3D" id="3.40.50.2300">
    <property type="match status" value="1"/>
</dbReference>
<dbReference type="InterPro" id="IPR011006">
    <property type="entry name" value="CheY-like_superfamily"/>
</dbReference>
<dbReference type="PROSITE" id="PS50110">
    <property type="entry name" value="RESPONSE_REGULATORY"/>
    <property type="match status" value="1"/>
</dbReference>
<dbReference type="Pfam" id="PF00072">
    <property type="entry name" value="Response_reg"/>
    <property type="match status" value="1"/>
</dbReference>
<evidence type="ECO:0000313" key="4">
    <source>
        <dbReference type="EMBL" id="KGK99517.1"/>
    </source>
</evidence>
<dbReference type="GO" id="GO:0000160">
    <property type="term" value="P:phosphorelay signal transduction system"/>
    <property type="evidence" value="ECO:0007669"/>
    <property type="project" value="InterPro"/>
</dbReference>
<evidence type="ECO:0000259" key="3">
    <source>
        <dbReference type="PROSITE" id="PS50110"/>
    </source>
</evidence>
<evidence type="ECO:0000256" key="2">
    <source>
        <dbReference type="PROSITE-ProRule" id="PRU00169"/>
    </source>
</evidence>
<dbReference type="SMART" id="SM00448">
    <property type="entry name" value="REC"/>
    <property type="match status" value="1"/>
</dbReference>
<dbReference type="AlphaFoldDB" id="A0A099T331"/>
<protein>
    <submittedName>
        <fullName evidence="4">Chemotaxis protein CheY</fullName>
    </submittedName>
</protein>
<feature type="modified residue" description="4-aspartylphosphate" evidence="2">
    <location>
        <position position="58"/>
    </location>
</feature>
<comment type="caution">
    <text evidence="4">The sequence shown here is derived from an EMBL/GenBank/DDBJ whole genome shotgun (WGS) entry which is preliminary data.</text>
</comment>
<keyword evidence="5" id="KW-1185">Reference proteome</keyword>
<organism evidence="4 5">
    <name type="scientific">Methanococcoides methylutens</name>
    <dbReference type="NCBI Taxonomy" id="2226"/>
    <lineage>
        <taxon>Archaea</taxon>
        <taxon>Methanobacteriati</taxon>
        <taxon>Methanobacteriota</taxon>
        <taxon>Stenosarchaea group</taxon>
        <taxon>Methanomicrobia</taxon>
        <taxon>Methanosarcinales</taxon>
        <taxon>Methanosarcinaceae</taxon>
        <taxon>Methanococcoides</taxon>
    </lineage>
</organism>
<dbReference type="EMBL" id="JRHO01000005">
    <property type="protein sequence ID" value="KGK99517.1"/>
    <property type="molecule type" value="Genomic_DNA"/>
</dbReference>
<evidence type="ECO:0000313" key="5">
    <source>
        <dbReference type="Proteomes" id="UP000029859"/>
    </source>
</evidence>